<reference evidence="2" key="1">
    <citation type="submission" date="2025-08" db="UniProtKB">
        <authorList>
            <consortium name="RefSeq"/>
        </authorList>
    </citation>
    <scope>IDENTIFICATION</scope>
    <source>
        <tissue evidence="2">Leaves</tissue>
    </source>
</reference>
<protein>
    <submittedName>
        <fullName evidence="2">Secreted RxLR effector protein 161-like</fullName>
    </submittedName>
</protein>
<organism evidence="1 2">
    <name type="scientific">Coffea arabica</name>
    <name type="common">Arabian coffee</name>
    <dbReference type="NCBI Taxonomy" id="13443"/>
    <lineage>
        <taxon>Eukaryota</taxon>
        <taxon>Viridiplantae</taxon>
        <taxon>Streptophyta</taxon>
        <taxon>Embryophyta</taxon>
        <taxon>Tracheophyta</taxon>
        <taxon>Spermatophyta</taxon>
        <taxon>Magnoliopsida</taxon>
        <taxon>eudicotyledons</taxon>
        <taxon>Gunneridae</taxon>
        <taxon>Pentapetalae</taxon>
        <taxon>asterids</taxon>
        <taxon>lamiids</taxon>
        <taxon>Gentianales</taxon>
        <taxon>Rubiaceae</taxon>
        <taxon>Ixoroideae</taxon>
        <taxon>Gardenieae complex</taxon>
        <taxon>Bertiereae - Coffeeae clade</taxon>
        <taxon>Coffeeae</taxon>
        <taxon>Coffea</taxon>
    </lineage>
</organism>
<accession>A0ABM4V2Z4</accession>
<evidence type="ECO:0000313" key="1">
    <source>
        <dbReference type="Proteomes" id="UP001652660"/>
    </source>
</evidence>
<proteinExistence type="predicted"/>
<dbReference type="RefSeq" id="XP_071913908.1">
    <property type="nucleotide sequence ID" value="XM_072057807.1"/>
</dbReference>
<name>A0ABM4V2Z4_COFAR</name>
<sequence>MDEERAYMAKIPYANAISNLMYAMVCMRPDILPAVSVDESLGQYAVGYCDSDYASDLDKRRSTTDYLFTFATASVNWKSTL</sequence>
<keyword evidence="1" id="KW-1185">Reference proteome</keyword>
<dbReference type="Proteomes" id="UP001652660">
    <property type="component" value="Chromosome 7c"/>
</dbReference>
<evidence type="ECO:0000313" key="2">
    <source>
        <dbReference type="RefSeq" id="XP_071913908.1"/>
    </source>
</evidence>
<dbReference type="GeneID" id="140010525"/>
<gene>
    <name evidence="2" type="primary">LOC140010525</name>
</gene>